<sequence>MWDNWGEMNLLLGRTHDNLAWASSHQSNLDMGKSNEYILYPQGNWYTCQDKKAVDEQGMTSTLKILLYKFEVES</sequence>
<gene>
    <name evidence="1" type="ORF">QG37_02844</name>
</gene>
<proteinExistence type="predicted"/>
<dbReference type="AlphaFoldDB" id="A0A0L0P1Z4"/>
<dbReference type="VEuPathDB" id="FungiDB:QG37_02844"/>
<name>A0A0L0P1Z4_CANAR</name>
<accession>A0A0L0P1Z4</accession>
<organism evidence="1 2">
    <name type="scientific">Candidozyma auris</name>
    <name type="common">Yeast</name>
    <name type="synonym">Candida auris</name>
    <dbReference type="NCBI Taxonomy" id="498019"/>
    <lineage>
        <taxon>Eukaryota</taxon>
        <taxon>Fungi</taxon>
        <taxon>Dikarya</taxon>
        <taxon>Ascomycota</taxon>
        <taxon>Saccharomycotina</taxon>
        <taxon>Pichiomycetes</taxon>
        <taxon>Metschnikowiaceae</taxon>
        <taxon>Candidozyma</taxon>
    </lineage>
</organism>
<dbReference type="EMBL" id="LGST01000019">
    <property type="protein sequence ID" value="KNE00294.1"/>
    <property type="molecule type" value="Genomic_DNA"/>
</dbReference>
<comment type="caution">
    <text evidence="1">The sequence shown here is derived from an EMBL/GenBank/DDBJ whole genome shotgun (WGS) entry which is preliminary data.</text>
</comment>
<protein>
    <submittedName>
        <fullName evidence="1">Uncharacterized protein</fullName>
    </submittedName>
</protein>
<evidence type="ECO:0000313" key="1">
    <source>
        <dbReference type="EMBL" id="KNE00294.1"/>
    </source>
</evidence>
<reference evidence="2" key="1">
    <citation type="journal article" date="2015" name="BMC Genomics">
        <title>Draft genome of a commonly misdiagnosed multidrug resistant pathogen Candida auris.</title>
        <authorList>
            <person name="Chatterjee S."/>
            <person name="Alampalli S.V."/>
            <person name="Nageshan R.K."/>
            <person name="Chettiar S.T."/>
            <person name="Joshi S."/>
            <person name="Tatu U.S."/>
        </authorList>
    </citation>
    <scope>NUCLEOTIDE SEQUENCE [LARGE SCALE GENOMIC DNA]</scope>
    <source>
        <strain evidence="2">6684</strain>
    </source>
</reference>
<evidence type="ECO:0000313" key="2">
    <source>
        <dbReference type="Proteomes" id="UP000037122"/>
    </source>
</evidence>
<dbReference type="Proteomes" id="UP000037122">
    <property type="component" value="Unassembled WGS sequence"/>
</dbReference>